<evidence type="ECO:0000256" key="4">
    <source>
        <dbReference type="ARBA" id="ARBA00023128"/>
    </source>
</evidence>
<dbReference type="InterPro" id="IPR047988">
    <property type="entry name" value="Ribosomal_uS7m_fungi"/>
</dbReference>
<evidence type="ECO:0000256" key="2">
    <source>
        <dbReference type="ARBA" id="ARBA00007151"/>
    </source>
</evidence>
<evidence type="ECO:0000313" key="10">
    <source>
        <dbReference type="EMBL" id="KAF6230355.1"/>
    </source>
</evidence>
<feature type="compositionally biased region" description="Basic and acidic residues" evidence="8">
    <location>
        <begin position="91"/>
        <end position="111"/>
    </location>
</feature>
<feature type="region of interest" description="Disordered" evidence="8">
    <location>
        <begin position="473"/>
        <end position="503"/>
    </location>
</feature>
<organism evidence="10 11">
    <name type="scientific">Letharia lupina</name>
    <dbReference type="NCBI Taxonomy" id="560253"/>
    <lineage>
        <taxon>Eukaryota</taxon>
        <taxon>Fungi</taxon>
        <taxon>Dikarya</taxon>
        <taxon>Ascomycota</taxon>
        <taxon>Pezizomycotina</taxon>
        <taxon>Lecanoromycetes</taxon>
        <taxon>OSLEUM clade</taxon>
        <taxon>Lecanoromycetidae</taxon>
        <taxon>Lecanorales</taxon>
        <taxon>Lecanorineae</taxon>
        <taxon>Parmeliaceae</taxon>
        <taxon>Letharia</taxon>
    </lineage>
</organism>
<proteinExistence type="inferred from homology"/>
<comment type="similarity">
    <text evidence="2">Belongs to the universal ribosomal protein uS7 family.</text>
</comment>
<keyword evidence="11" id="KW-1185">Reference proteome</keyword>
<feature type="region of interest" description="Disordered" evidence="8">
    <location>
        <begin position="39"/>
        <end position="129"/>
    </location>
</feature>
<keyword evidence="5" id="KW-0687">Ribonucleoprotein</keyword>
<accession>A0A8H6KZV6</accession>
<reference evidence="10 11" key="1">
    <citation type="journal article" date="2020" name="Genomics">
        <title>Complete, high-quality genomes from long-read metagenomic sequencing of two wolf lichen thalli reveals enigmatic genome architecture.</title>
        <authorList>
            <person name="McKenzie S.K."/>
            <person name="Walston R.F."/>
            <person name="Allen J.L."/>
        </authorList>
    </citation>
    <scope>NUCLEOTIDE SEQUENCE [LARGE SCALE GENOMIC DNA]</scope>
    <source>
        <strain evidence="10">WasteWater1</strain>
    </source>
</reference>
<evidence type="ECO:0000256" key="8">
    <source>
        <dbReference type="SAM" id="MobiDB-lite"/>
    </source>
</evidence>
<evidence type="ECO:0000313" key="11">
    <source>
        <dbReference type="Proteomes" id="UP000593566"/>
    </source>
</evidence>
<sequence length="503" mass="55536">MRPGIQLLRSGRSIDVRPKVLEFSAHRIPLCLRLQQRRNITSDEKPLPESEQPKGPNQDQLPHVSEEAAATGDITGEGGPDVEQGSPVQEILKRDQKSQEKAPKVLQEELKASSPKGSRSYSTSTPRRAQAMIDPESAEVQNQGHIFGLPELPLPSTSHLKHRYDPVIHQVTNLLMQDGKLSKAQRNMAMILERLRTAPPPTPDPRHPLIPGAPPTNHLPLNPILYLTLAIDSVAPLLRIRSQKGAAGGGVALQIPIPLGLRQRRRTAVMWILDAAIKKRTKGSGRAMFAHKIADELIAIVEGKSNVWDRRGGVHKLGTAARANLSKAVILQSPTLKASLCSPPSLNVDPLSVIASITGILAVAAKITAAVTEFIGKERDAPHSMRSVLIELSDLTFCLTHLGMFVRGTKDAPRAALGEKRRKDQRNLGSCPSLQEFFEIDTDNLYFHIFERNTSFGAEPYYRCRPYPGVQRGRVSKTGQYGDRHHRNKSMHRYGNSDVVRDQ</sequence>
<dbReference type="Proteomes" id="UP000593566">
    <property type="component" value="Unassembled WGS sequence"/>
</dbReference>
<evidence type="ECO:0000256" key="3">
    <source>
        <dbReference type="ARBA" id="ARBA00022980"/>
    </source>
</evidence>
<keyword evidence="3" id="KW-0689">Ribosomal protein</keyword>
<comment type="function">
    <text evidence="6">Component of the mitochondrial ribosome (mitoribosome), a dedicated translation machinery responsible for the synthesis of mitochondrial genome-encoded proteins, including at least some of the essential transmembrane subunits of the mitochondrial respiratory chain. The mitoribosomes are attached to the mitochondrial inner membrane and translation products are cotranslationally integrated into the membrane.</text>
</comment>
<dbReference type="InterPro" id="IPR036823">
    <property type="entry name" value="Ribosomal_uS7_dom_sf"/>
</dbReference>
<dbReference type="EMBL" id="JACCJB010000002">
    <property type="protein sequence ID" value="KAF6230355.1"/>
    <property type="molecule type" value="Genomic_DNA"/>
</dbReference>
<dbReference type="InterPro" id="IPR023798">
    <property type="entry name" value="Ribosomal_uS7_dom"/>
</dbReference>
<dbReference type="GeneID" id="59333103"/>
<comment type="subcellular location">
    <subcellularLocation>
        <location evidence="1">Mitochondrion</location>
    </subcellularLocation>
</comment>
<evidence type="ECO:0000256" key="5">
    <source>
        <dbReference type="ARBA" id="ARBA00023274"/>
    </source>
</evidence>
<dbReference type="Gene3D" id="1.10.455.10">
    <property type="entry name" value="Ribosomal protein S7 domain"/>
    <property type="match status" value="1"/>
</dbReference>
<feature type="compositionally biased region" description="Polar residues" evidence="8">
    <location>
        <begin position="115"/>
        <end position="127"/>
    </location>
</feature>
<evidence type="ECO:0000256" key="1">
    <source>
        <dbReference type="ARBA" id="ARBA00004173"/>
    </source>
</evidence>
<feature type="compositionally biased region" description="Basic and acidic residues" evidence="8">
    <location>
        <begin position="40"/>
        <end position="52"/>
    </location>
</feature>
<dbReference type="FunFam" id="1.10.455.10:FF:000006">
    <property type="entry name" value="37S ribosomal protein S7, mitochondrial"/>
    <property type="match status" value="1"/>
</dbReference>
<name>A0A8H6KZV6_9LECA</name>
<dbReference type="GO" id="GO:0005840">
    <property type="term" value="C:ribosome"/>
    <property type="evidence" value="ECO:0007669"/>
    <property type="project" value="UniProtKB-KW"/>
</dbReference>
<evidence type="ECO:0000256" key="7">
    <source>
        <dbReference type="ARBA" id="ARBA00039306"/>
    </source>
</evidence>
<dbReference type="GO" id="GO:1990904">
    <property type="term" value="C:ribonucleoprotein complex"/>
    <property type="evidence" value="ECO:0007669"/>
    <property type="project" value="UniProtKB-KW"/>
</dbReference>
<protein>
    <recommendedName>
        <fullName evidence="7">Small ribosomal subunit protein uS7m</fullName>
    </recommendedName>
</protein>
<evidence type="ECO:0000259" key="9">
    <source>
        <dbReference type="Pfam" id="PF00177"/>
    </source>
</evidence>
<dbReference type="AlphaFoldDB" id="A0A8H6KZV6"/>
<dbReference type="SUPFAM" id="SSF47973">
    <property type="entry name" value="Ribosomal protein S7"/>
    <property type="match status" value="1"/>
</dbReference>
<dbReference type="GO" id="GO:0006412">
    <property type="term" value="P:translation"/>
    <property type="evidence" value="ECO:0007669"/>
    <property type="project" value="InterPro"/>
</dbReference>
<dbReference type="GO" id="GO:0005739">
    <property type="term" value="C:mitochondrion"/>
    <property type="evidence" value="ECO:0007669"/>
    <property type="project" value="UniProtKB-SubCell"/>
</dbReference>
<dbReference type="PANTHER" id="PTHR11205">
    <property type="entry name" value="RIBOSOMAL PROTEIN S7"/>
    <property type="match status" value="1"/>
</dbReference>
<dbReference type="CDD" id="cd14868">
    <property type="entry name" value="uS7_Mitochondria_Fungi"/>
    <property type="match status" value="1"/>
</dbReference>
<dbReference type="InterPro" id="IPR000235">
    <property type="entry name" value="Ribosomal_uS7"/>
</dbReference>
<gene>
    <name evidence="10" type="ORF">HO133_004697</name>
</gene>
<dbReference type="Pfam" id="PF00177">
    <property type="entry name" value="Ribosomal_S7"/>
    <property type="match status" value="1"/>
</dbReference>
<feature type="domain" description="Small ribosomal subunit protein uS7" evidence="9">
    <location>
        <begin position="164"/>
        <end position="322"/>
    </location>
</feature>
<keyword evidence="4" id="KW-0496">Mitochondrion</keyword>
<dbReference type="RefSeq" id="XP_037157612.1">
    <property type="nucleotide sequence ID" value="XM_037295611.1"/>
</dbReference>
<evidence type="ECO:0000256" key="6">
    <source>
        <dbReference type="ARBA" id="ARBA00037226"/>
    </source>
</evidence>
<comment type="caution">
    <text evidence="10">The sequence shown here is derived from an EMBL/GenBank/DDBJ whole genome shotgun (WGS) entry which is preliminary data.</text>
</comment>